<dbReference type="InterPro" id="IPR038883">
    <property type="entry name" value="AN11006-like"/>
</dbReference>
<dbReference type="GeneID" id="28893126"/>
<proteinExistence type="predicted"/>
<accession>A0A179G2S9</accession>
<keyword evidence="7" id="KW-1185">Reference proteome</keyword>
<reference evidence="3 5" key="3">
    <citation type="submission" date="2016-02" db="EMBL/GenBank/DDBJ databases">
        <title>Biosynthesis of antibiotic leucinostatins and their inhibition on Phytophthora in bio-control Purpureocillium lilacinum.</title>
        <authorList>
            <person name="Wang G."/>
            <person name="Liu Z."/>
            <person name="Lin R."/>
            <person name="Li E."/>
            <person name="Mao Z."/>
            <person name="Ling J."/>
            <person name="Yin W."/>
            <person name="Xie B."/>
        </authorList>
    </citation>
    <scope>NUCLEOTIDE SEQUENCE [LARGE SCALE GENOMIC DNA]</scope>
    <source>
        <strain evidence="3">PLFJ-1</strain>
    </source>
</reference>
<evidence type="ECO:0000313" key="4">
    <source>
        <dbReference type="EMBL" id="PWI73122.1"/>
    </source>
</evidence>
<comment type="caution">
    <text evidence="3">The sequence shown here is derived from an EMBL/GenBank/DDBJ whole genome shotgun (WGS) entry which is preliminary data.</text>
</comment>
<reference evidence="4 6" key="2">
    <citation type="journal article" date="2016" name="Front. Microbiol.">
        <title>Genome and transcriptome sequences reveal the specific parasitism of the nematophagous Purpureocillium lilacinum 36-1.</title>
        <authorList>
            <person name="Xie J."/>
            <person name="Li S."/>
            <person name="Mo C."/>
            <person name="Xiao X."/>
            <person name="Peng D."/>
            <person name="Wang G."/>
            <person name="Xiao Y."/>
        </authorList>
    </citation>
    <scope>NUCLEOTIDE SEQUENCE [LARGE SCALE GENOMIC DNA]</scope>
    <source>
        <strain evidence="4 6">36-1</strain>
    </source>
</reference>
<feature type="region of interest" description="Disordered" evidence="1">
    <location>
        <begin position="24"/>
        <end position="45"/>
    </location>
</feature>
<dbReference type="PANTHER" id="PTHR42085">
    <property type="entry name" value="F-BOX DOMAIN-CONTAINING PROTEIN"/>
    <property type="match status" value="1"/>
</dbReference>
<reference evidence="4" key="1">
    <citation type="submission" date="2015-05" db="EMBL/GenBank/DDBJ databases">
        <authorList>
            <person name="Wang D.B."/>
            <person name="Wang M."/>
        </authorList>
    </citation>
    <scope>NUCLEOTIDE SEQUENCE</scope>
    <source>
        <strain evidence="4">36-1</strain>
    </source>
</reference>
<dbReference type="EMBL" id="JAWRVI010000003">
    <property type="protein sequence ID" value="KAK4094697.1"/>
    <property type="molecule type" value="Genomic_DNA"/>
</dbReference>
<reference evidence="2 7" key="5">
    <citation type="journal article" date="2024" name="Microbiol. Resour. Announc.">
        <title>Genome annotations for the ascomycete fungi Trichoderma harzianum, Trichoderma aggressivum, and Purpureocillium lilacinum.</title>
        <authorList>
            <person name="Beijen E.P.W."/>
            <person name="Ohm R.A."/>
        </authorList>
    </citation>
    <scope>NUCLEOTIDE SEQUENCE [LARGE SCALE GENOMIC DNA]</scope>
    <source>
        <strain evidence="2 7">CBS 150709</strain>
    </source>
</reference>
<dbReference type="Proteomes" id="UP000245956">
    <property type="component" value="Unassembled WGS sequence"/>
</dbReference>
<dbReference type="AlphaFoldDB" id="A0A179G2S9"/>
<dbReference type="EMBL" id="LSBI01000020">
    <property type="protein sequence ID" value="OAQ71469.1"/>
    <property type="molecule type" value="Genomic_DNA"/>
</dbReference>
<protein>
    <submittedName>
        <fullName evidence="3">3 exoribonuclease family protein</fullName>
    </submittedName>
</protein>
<evidence type="ECO:0000313" key="6">
    <source>
        <dbReference type="Proteomes" id="UP000245956"/>
    </source>
</evidence>
<evidence type="ECO:0000256" key="1">
    <source>
        <dbReference type="SAM" id="MobiDB-lite"/>
    </source>
</evidence>
<evidence type="ECO:0000313" key="7">
    <source>
        <dbReference type="Proteomes" id="UP001287286"/>
    </source>
</evidence>
<dbReference type="PANTHER" id="PTHR42085:SF2">
    <property type="entry name" value="F-BOX DOMAIN-CONTAINING PROTEIN"/>
    <property type="match status" value="1"/>
</dbReference>
<dbReference type="KEGG" id="plj:28893126"/>
<evidence type="ECO:0000313" key="5">
    <source>
        <dbReference type="Proteomes" id="UP000078340"/>
    </source>
</evidence>
<organism evidence="3 5">
    <name type="scientific">Purpureocillium lilacinum</name>
    <name type="common">Paecilomyces lilacinus</name>
    <dbReference type="NCBI Taxonomy" id="33203"/>
    <lineage>
        <taxon>Eukaryota</taxon>
        <taxon>Fungi</taxon>
        <taxon>Dikarya</taxon>
        <taxon>Ascomycota</taxon>
        <taxon>Pezizomycotina</taxon>
        <taxon>Sordariomycetes</taxon>
        <taxon>Hypocreomycetidae</taxon>
        <taxon>Hypocreales</taxon>
        <taxon>Ophiocordycipitaceae</taxon>
        <taxon>Purpureocillium</taxon>
    </lineage>
</organism>
<name>A0A179G2S9_PURLI</name>
<gene>
    <name evidence="4" type="ORF">PCL_10137</name>
    <name evidence="2" type="ORF">Purlil1_1302</name>
    <name evidence="3" type="ORF">VFPFJ_11010</name>
</gene>
<reference evidence="2" key="4">
    <citation type="submission" date="2023-11" db="EMBL/GenBank/DDBJ databases">
        <authorList>
            <person name="Beijen E."/>
            <person name="Ohm R.A."/>
        </authorList>
    </citation>
    <scope>NUCLEOTIDE SEQUENCE</scope>
    <source>
        <strain evidence="2">CBS 150709</strain>
    </source>
</reference>
<sequence length="331" mass="36987">MTRRPVRSSASRLVPRTYTLQAASSAATPASSTTTTPMSSAYPSTYNSEVEADDEVAKISLASLTLDTPLVPLRRARRVPEKPFPFLSLPSELRVKVYQHFFANTDPVLDLSPDNYKRIHKHLGLMRVCRQIRAEATHFFYSTRSFRLFPTYPGRYFKSKRPLLARLKPGQRECITTLELRLGPGWNAPPKGWVVNDALGLKDCVNVRKLSVFVECDPSDGVFKGFRRSEGFYEGFSRKLLASVAETLPHLAVIEFDGWSSVKKSGAMMQGLLDVAAQTGRLIRWGPERGWTDADEDEEPPKLDTNEDPAALYLNGMPMQGYAQNILVAAS</sequence>
<evidence type="ECO:0000313" key="2">
    <source>
        <dbReference type="EMBL" id="KAK4094697.1"/>
    </source>
</evidence>
<dbReference type="EMBL" id="LCWV01000005">
    <property type="protein sequence ID" value="PWI73122.1"/>
    <property type="molecule type" value="Genomic_DNA"/>
</dbReference>
<dbReference type="Proteomes" id="UP001287286">
    <property type="component" value="Unassembled WGS sequence"/>
</dbReference>
<dbReference type="Proteomes" id="UP000078340">
    <property type="component" value="Unassembled WGS sequence"/>
</dbReference>
<evidence type="ECO:0000313" key="3">
    <source>
        <dbReference type="EMBL" id="OAQ71469.1"/>
    </source>
</evidence>
<dbReference type="OrthoDB" id="5372935at2759"/>
<dbReference type="OMA" id="FDAWPSV"/>